<dbReference type="InterPro" id="IPR000868">
    <property type="entry name" value="Isochorismatase-like_dom"/>
</dbReference>
<feature type="domain" description="Isochorismatase-like" evidence="3">
    <location>
        <begin position="8"/>
        <end position="140"/>
    </location>
</feature>
<dbReference type="InterPro" id="IPR036380">
    <property type="entry name" value="Isochorismatase-like_sf"/>
</dbReference>
<dbReference type="InterPro" id="IPR050272">
    <property type="entry name" value="Isochorismatase-like_hydrls"/>
</dbReference>
<dbReference type="GO" id="GO:0016787">
    <property type="term" value="F:hydrolase activity"/>
    <property type="evidence" value="ECO:0007669"/>
    <property type="project" value="UniProtKB-KW"/>
</dbReference>
<evidence type="ECO:0000313" key="4">
    <source>
        <dbReference type="EMBL" id="KMY50119.1"/>
    </source>
</evidence>
<sequence>MQNQNNKTVLLVMHVQNGIVSHFGDTKILQPFHKAVEAARQNNIPVIHVRVAFSEGYPEVNPHNKLISAVKNRVGVTTVSDPETQVHESVQPKPNESVVTNYRISSFAGSNLEVILRSQQIDTLVLTGISTSGVVLSTLKVLSDACLEHDPEVQRVLIEKVLPIKADVQTVDAWLGTLN</sequence>
<evidence type="ECO:0000256" key="2">
    <source>
        <dbReference type="ARBA" id="ARBA00022801"/>
    </source>
</evidence>
<accession>A0A0K9GTW4</accession>
<dbReference type="AlphaFoldDB" id="A0A0K9GTW4"/>
<dbReference type="PANTHER" id="PTHR43540:SF7">
    <property type="entry name" value="ISOCHORISMATASE FAMILY PROTEIN YECD"/>
    <property type="match status" value="1"/>
</dbReference>
<dbReference type="SUPFAM" id="SSF52499">
    <property type="entry name" value="Isochorismatase-like hydrolases"/>
    <property type="match status" value="1"/>
</dbReference>
<dbReference type="PATRIC" id="fig|1679170.3.peg.2703"/>
<dbReference type="Gene3D" id="3.40.50.850">
    <property type="entry name" value="Isochorismatase-like"/>
    <property type="match status" value="1"/>
</dbReference>
<keyword evidence="5" id="KW-1185">Reference proteome</keyword>
<dbReference type="Proteomes" id="UP000037146">
    <property type="component" value="Unassembled WGS sequence"/>
</dbReference>
<gene>
    <name evidence="4" type="ORF">AC625_11915</name>
</gene>
<organism evidence="4 5">
    <name type="scientific">Peribacillus loiseleuriae</name>
    <dbReference type="NCBI Taxonomy" id="1679170"/>
    <lineage>
        <taxon>Bacteria</taxon>
        <taxon>Bacillati</taxon>
        <taxon>Bacillota</taxon>
        <taxon>Bacilli</taxon>
        <taxon>Bacillales</taxon>
        <taxon>Bacillaceae</taxon>
        <taxon>Peribacillus</taxon>
    </lineage>
</organism>
<evidence type="ECO:0000256" key="1">
    <source>
        <dbReference type="ARBA" id="ARBA00006336"/>
    </source>
</evidence>
<proteinExistence type="inferred from homology"/>
<dbReference type="RefSeq" id="WP_049681466.1">
    <property type="nucleotide sequence ID" value="NZ_LFZW01000001.1"/>
</dbReference>
<comment type="caution">
    <text evidence="4">The sequence shown here is derived from an EMBL/GenBank/DDBJ whole genome shotgun (WGS) entry which is preliminary data.</text>
</comment>
<dbReference type="EMBL" id="LFZW01000001">
    <property type="protein sequence ID" value="KMY50119.1"/>
    <property type="molecule type" value="Genomic_DNA"/>
</dbReference>
<name>A0A0K9GTW4_9BACI</name>
<evidence type="ECO:0000313" key="5">
    <source>
        <dbReference type="Proteomes" id="UP000037146"/>
    </source>
</evidence>
<dbReference type="CDD" id="cd00431">
    <property type="entry name" value="cysteine_hydrolases"/>
    <property type="match status" value="1"/>
</dbReference>
<protein>
    <submittedName>
        <fullName evidence="4">Isochorismatase</fullName>
    </submittedName>
</protein>
<reference evidence="5" key="1">
    <citation type="submission" date="2015-07" db="EMBL/GenBank/DDBJ databases">
        <title>Genome sequencing project for genomic taxonomy and phylogenomics of Bacillus-like bacteria.</title>
        <authorList>
            <person name="Liu B."/>
            <person name="Wang J."/>
            <person name="Zhu Y."/>
            <person name="Liu G."/>
            <person name="Chen Q."/>
            <person name="Chen Z."/>
            <person name="Lan J."/>
            <person name="Che J."/>
            <person name="Ge C."/>
            <person name="Shi H."/>
            <person name="Pan Z."/>
            <person name="Liu X."/>
        </authorList>
    </citation>
    <scope>NUCLEOTIDE SEQUENCE [LARGE SCALE GENOMIC DNA]</scope>
    <source>
        <strain evidence="5">FJAT-27997</strain>
    </source>
</reference>
<dbReference type="OrthoDB" id="257098at2"/>
<dbReference type="STRING" id="1679170.AC625_11915"/>
<evidence type="ECO:0000259" key="3">
    <source>
        <dbReference type="Pfam" id="PF00857"/>
    </source>
</evidence>
<dbReference type="PANTHER" id="PTHR43540">
    <property type="entry name" value="PEROXYUREIDOACRYLATE/UREIDOACRYLATE AMIDOHYDROLASE-RELATED"/>
    <property type="match status" value="1"/>
</dbReference>
<keyword evidence="2" id="KW-0378">Hydrolase</keyword>
<comment type="similarity">
    <text evidence="1">Belongs to the isochorismatase family.</text>
</comment>
<dbReference type="Pfam" id="PF00857">
    <property type="entry name" value="Isochorismatase"/>
    <property type="match status" value="1"/>
</dbReference>